<proteinExistence type="inferred from homology"/>
<dbReference type="Proteomes" id="UP000183002">
    <property type="component" value="Unassembled WGS sequence"/>
</dbReference>
<dbReference type="InterPro" id="IPR036188">
    <property type="entry name" value="FAD/NAD-bd_sf"/>
</dbReference>
<dbReference type="Pfam" id="PF01593">
    <property type="entry name" value="Amino_oxidase"/>
    <property type="match status" value="1"/>
</dbReference>
<dbReference type="GO" id="GO:0016491">
    <property type="term" value="F:oxidoreductase activity"/>
    <property type="evidence" value="ECO:0007669"/>
    <property type="project" value="InterPro"/>
</dbReference>
<accession>A0A1H8MRK8</accession>
<name>A0A1H8MRK8_9RHOB</name>
<dbReference type="Gene3D" id="3.50.50.60">
    <property type="entry name" value="FAD/NAD(P)-binding domain"/>
    <property type="match status" value="2"/>
</dbReference>
<comment type="similarity">
    <text evidence="1">Belongs to the flavin monoamine oxidase family.</text>
</comment>
<dbReference type="STRING" id="1077947.SAMN05216227_10603"/>
<organism evidence="3 4">
    <name type="scientific">Pseudorhodobacter antarcticus</name>
    <dbReference type="NCBI Taxonomy" id="1077947"/>
    <lineage>
        <taxon>Bacteria</taxon>
        <taxon>Pseudomonadati</taxon>
        <taxon>Pseudomonadota</taxon>
        <taxon>Alphaproteobacteria</taxon>
        <taxon>Rhodobacterales</taxon>
        <taxon>Paracoccaceae</taxon>
        <taxon>Pseudorhodobacter</taxon>
    </lineage>
</organism>
<evidence type="ECO:0000313" key="4">
    <source>
        <dbReference type="Proteomes" id="UP000183002"/>
    </source>
</evidence>
<dbReference type="PANTHER" id="PTHR43563">
    <property type="entry name" value="AMINE OXIDASE"/>
    <property type="match status" value="1"/>
</dbReference>
<keyword evidence="4" id="KW-1185">Reference proteome</keyword>
<feature type="domain" description="Amine oxidase" evidence="2">
    <location>
        <begin position="101"/>
        <end position="223"/>
    </location>
</feature>
<dbReference type="EMBL" id="FOCO01000060">
    <property type="protein sequence ID" value="SEO19967.1"/>
    <property type="molecule type" value="Genomic_DNA"/>
</dbReference>
<dbReference type="SUPFAM" id="SSF51905">
    <property type="entry name" value="FAD/NAD(P)-binding domain"/>
    <property type="match status" value="1"/>
</dbReference>
<gene>
    <name evidence="3" type="ORF">SAMN05216227_10603</name>
</gene>
<reference evidence="3 4" key="1">
    <citation type="submission" date="2016-10" db="EMBL/GenBank/DDBJ databases">
        <authorList>
            <person name="de Groot N.N."/>
        </authorList>
    </citation>
    <scope>NUCLEOTIDE SEQUENCE [LARGE SCALE GENOMIC DNA]</scope>
    <source>
        <strain evidence="3 4">CGMCC 1.10836</strain>
    </source>
</reference>
<evidence type="ECO:0000256" key="1">
    <source>
        <dbReference type="ARBA" id="ARBA00005995"/>
    </source>
</evidence>
<dbReference type="Pfam" id="PF13450">
    <property type="entry name" value="NAD_binding_8"/>
    <property type="match status" value="1"/>
</dbReference>
<dbReference type="InterPro" id="IPR050703">
    <property type="entry name" value="Flavin_MAO"/>
</dbReference>
<sequence>MRTLIIGGGLSGLALAEALATKGHDFTLIEARDRLGGRILTEHHAGAAFDLGPAWFWEGQPRIAALLNRLGLIAFEQFSTGDLLFEDAQGHVQRGRGGASMEGSLRLMGGLSALIAALTARVPMQNMVMNTAVTALTATASGITATLSNGDSLVADQVILAMPPRLAAQIQCSPALPDTAMAAMRSVKTWMAGQAKAVAVYDTPFWREDGLSGDASSRRGPMVEIHDASPASGGDVLMFLL</sequence>
<evidence type="ECO:0000313" key="3">
    <source>
        <dbReference type="EMBL" id="SEO19967.1"/>
    </source>
</evidence>
<evidence type="ECO:0000259" key="2">
    <source>
        <dbReference type="Pfam" id="PF01593"/>
    </source>
</evidence>
<dbReference type="PANTHER" id="PTHR43563:SF1">
    <property type="entry name" value="AMINE OXIDASE [FLAVIN-CONTAINING] B"/>
    <property type="match status" value="1"/>
</dbReference>
<dbReference type="InterPro" id="IPR002937">
    <property type="entry name" value="Amino_oxidase"/>
</dbReference>
<dbReference type="OrthoDB" id="337830at2"/>
<protein>
    <submittedName>
        <fullName evidence="3">Monoamine oxidase</fullName>
    </submittedName>
</protein>
<dbReference type="AlphaFoldDB" id="A0A1H8MRK8"/>